<feature type="transmembrane region" description="Helical" evidence="6">
    <location>
        <begin position="208"/>
        <end position="229"/>
    </location>
</feature>
<dbReference type="InterPro" id="IPR011701">
    <property type="entry name" value="MFS"/>
</dbReference>
<dbReference type="SUPFAM" id="SSF103473">
    <property type="entry name" value="MFS general substrate transporter"/>
    <property type="match status" value="1"/>
</dbReference>
<dbReference type="GO" id="GO:0016020">
    <property type="term" value="C:membrane"/>
    <property type="evidence" value="ECO:0007669"/>
    <property type="project" value="UniProtKB-SubCell"/>
</dbReference>
<dbReference type="PANTHER" id="PTHR23514:SF16">
    <property type="entry name" value="TRANSPORTER, PUTATIVE (AFU_ORTHOLOGUE AFUA_2G17270)-RELATED"/>
    <property type="match status" value="1"/>
</dbReference>
<evidence type="ECO:0000256" key="3">
    <source>
        <dbReference type="ARBA" id="ARBA00022989"/>
    </source>
</evidence>
<dbReference type="AlphaFoldDB" id="A0AA39GFK5"/>
<evidence type="ECO:0000256" key="2">
    <source>
        <dbReference type="ARBA" id="ARBA00022692"/>
    </source>
</evidence>
<gene>
    <name evidence="8" type="ORF">NLU13_6274</name>
</gene>
<dbReference type="Proteomes" id="UP001175261">
    <property type="component" value="Unassembled WGS sequence"/>
</dbReference>
<comment type="subcellular location">
    <subcellularLocation>
        <location evidence="1">Membrane</location>
        <topology evidence="1">Multi-pass membrane protein</topology>
    </subcellularLocation>
</comment>
<evidence type="ECO:0000256" key="5">
    <source>
        <dbReference type="SAM" id="MobiDB-lite"/>
    </source>
</evidence>
<proteinExistence type="predicted"/>
<evidence type="ECO:0000313" key="9">
    <source>
        <dbReference type="Proteomes" id="UP001175261"/>
    </source>
</evidence>
<dbReference type="EMBL" id="JAPDFR010000005">
    <property type="protein sequence ID" value="KAK0386437.1"/>
    <property type="molecule type" value="Genomic_DNA"/>
</dbReference>
<feature type="region of interest" description="Disordered" evidence="5">
    <location>
        <begin position="1"/>
        <end position="22"/>
    </location>
</feature>
<feature type="transmembrane region" description="Helical" evidence="6">
    <location>
        <begin position="372"/>
        <end position="394"/>
    </location>
</feature>
<keyword evidence="2 6" id="KW-0812">Transmembrane</keyword>
<reference evidence="8" key="1">
    <citation type="submission" date="2022-10" db="EMBL/GenBank/DDBJ databases">
        <title>Determination and structural analysis of whole genome sequence of Sarocladium strictum F4-1.</title>
        <authorList>
            <person name="Hu L."/>
            <person name="Jiang Y."/>
        </authorList>
    </citation>
    <scope>NUCLEOTIDE SEQUENCE</scope>
    <source>
        <strain evidence="8">F4-1</strain>
    </source>
</reference>
<dbReference type="FunFam" id="1.20.1250.20:FF:000286">
    <property type="entry name" value="MFS efflux transporter"/>
    <property type="match status" value="1"/>
</dbReference>
<sequence length="469" mass="49847">MTATQTTQVEANGGAMEMSPMPGARTVSQVDAPLDHHDDGADAESNRSNLATYLRITSAGFSFLVAGVNDGSIGALLPYVMRDYNINTAIVTSVYGANFAGWLSAALVNAHLCQYLDLGAMLALGASFQIVAHALRSWEPPFGLFVTSFWLVSVGQAFQDTHANTFVARTGAAHRWLAFIHAMYMAGCLVGPFVSTAVASAGQVSKWYLFYTFPLGLGVVNLMLCAYAFRDTMSLRRKHAVVAPMEQGHDMADAAPAAAGGGDSRNKGALRLIKATLSTPSVWLLSIFFFFYLGSVLTASGWVVEYLVDVRDGDLSLMGYVPAGFNGGALLGRILLAEPTHRFGERRMVFLYCVLALALQLVFWLVPSIIAASIAVSFVGFFTGPLFATGISLGSKLFPEQIHATALAMVFVFAQMGGSVFPIITGVISAAAGVAVLQPILVGLLVATAVSWLLVPRPKSTSNAALHQE</sequence>
<feature type="transmembrane region" description="Helical" evidence="6">
    <location>
        <begin position="348"/>
        <end position="366"/>
    </location>
</feature>
<keyword evidence="3 6" id="KW-1133">Transmembrane helix</keyword>
<dbReference type="PANTHER" id="PTHR23514">
    <property type="entry name" value="BYPASS OF STOP CODON PROTEIN 6"/>
    <property type="match status" value="1"/>
</dbReference>
<name>A0AA39GFK5_SARSR</name>
<evidence type="ECO:0000256" key="1">
    <source>
        <dbReference type="ARBA" id="ARBA00004141"/>
    </source>
</evidence>
<organism evidence="8 9">
    <name type="scientific">Sarocladium strictum</name>
    <name type="common">Black bundle disease fungus</name>
    <name type="synonym">Acremonium strictum</name>
    <dbReference type="NCBI Taxonomy" id="5046"/>
    <lineage>
        <taxon>Eukaryota</taxon>
        <taxon>Fungi</taxon>
        <taxon>Dikarya</taxon>
        <taxon>Ascomycota</taxon>
        <taxon>Pezizomycotina</taxon>
        <taxon>Sordariomycetes</taxon>
        <taxon>Hypocreomycetidae</taxon>
        <taxon>Hypocreales</taxon>
        <taxon>Sarocladiaceae</taxon>
        <taxon>Sarocladium</taxon>
    </lineage>
</organism>
<dbReference type="InterPro" id="IPR020846">
    <property type="entry name" value="MFS_dom"/>
</dbReference>
<dbReference type="PROSITE" id="PS50850">
    <property type="entry name" value="MFS"/>
    <property type="match status" value="1"/>
</dbReference>
<evidence type="ECO:0000313" key="8">
    <source>
        <dbReference type="EMBL" id="KAK0386437.1"/>
    </source>
</evidence>
<dbReference type="GO" id="GO:0022857">
    <property type="term" value="F:transmembrane transporter activity"/>
    <property type="evidence" value="ECO:0007669"/>
    <property type="project" value="InterPro"/>
</dbReference>
<feature type="transmembrane region" description="Helical" evidence="6">
    <location>
        <begin position="315"/>
        <end position="336"/>
    </location>
</feature>
<feature type="domain" description="Major facilitator superfamily (MFS) profile" evidence="7">
    <location>
        <begin position="55"/>
        <end position="459"/>
    </location>
</feature>
<evidence type="ECO:0000259" key="7">
    <source>
        <dbReference type="PROSITE" id="PS50850"/>
    </source>
</evidence>
<dbReference type="Pfam" id="PF07690">
    <property type="entry name" value="MFS_1"/>
    <property type="match status" value="1"/>
</dbReference>
<feature type="transmembrane region" description="Helical" evidence="6">
    <location>
        <begin position="56"/>
        <end position="80"/>
    </location>
</feature>
<evidence type="ECO:0000256" key="6">
    <source>
        <dbReference type="SAM" id="Phobius"/>
    </source>
</evidence>
<evidence type="ECO:0000256" key="4">
    <source>
        <dbReference type="ARBA" id="ARBA00023136"/>
    </source>
</evidence>
<comment type="caution">
    <text evidence="8">The sequence shown here is derived from an EMBL/GenBank/DDBJ whole genome shotgun (WGS) entry which is preliminary data.</text>
</comment>
<keyword evidence="9" id="KW-1185">Reference proteome</keyword>
<feature type="transmembrane region" description="Helical" evidence="6">
    <location>
        <begin position="406"/>
        <end position="430"/>
    </location>
</feature>
<accession>A0AA39GFK5</accession>
<feature type="transmembrane region" description="Helical" evidence="6">
    <location>
        <begin position="282"/>
        <end position="303"/>
    </location>
</feature>
<feature type="compositionally biased region" description="Polar residues" evidence="5">
    <location>
        <begin position="1"/>
        <end position="10"/>
    </location>
</feature>
<feature type="transmembrane region" description="Helical" evidence="6">
    <location>
        <begin position="86"/>
        <end position="108"/>
    </location>
</feature>
<dbReference type="InterPro" id="IPR036259">
    <property type="entry name" value="MFS_trans_sf"/>
</dbReference>
<dbReference type="Gene3D" id="1.20.1250.20">
    <property type="entry name" value="MFS general substrate transporter like domains"/>
    <property type="match status" value="2"/>
</dbReference>
<feature type="transmembrane region" description="Helical" evidence="6">
    <location>
        <begin position="179"/>
        <end position="202"/>
    </location>
</feature>
<keyword evidence="4 6" id="KW-0472">Membrane</keyword>
<dbReference type="InterPro" id="IPR051788">
    <property type="entry name" value="MFS_Transporter"/>
</dbReference>
<protein>
    <recommendedName>
        <fullName evidence="7">Major facilitator superfamily (MFS) profile domain-containing protein</fullName>
    </recommendedName>
</protein>
<feature type="transmembrane region" description="Helical" evidence="6">
    <location>
        <begin position="436"/>
        <end position="455"/>
    </location>
</feature>